<dbReference type="HOGENOM" id="CLU_3432186_0_0_1"/>
<dbReference type="Proteomes" id="UP000009183">
    <property type="component" value="Chromosome 4"/>
</dbReference>
<evidence type="ECO:0000313" key="1">
    <source>
        <dbReference type="EMBL" id="CBI20916.3"/>
    </source>
</evidence>
<dbReference type="InParanoid" id="D7SUG7"/>
<accession>D7SUG7</accession>
<dbReference type="EMBL" id="FN595231">
    <property type="protein sequence ID" value="CBI20916.3"/>
    <property type="molecule type" value="Genomic_DNA"/>
</dbReference>
<keyword evidence="2" id="KW-1185">Reference proteome</keyword>
<name>D7SUG7_VITVI</name>
<reference evidence="2" key="1">
    <citation type="journal article" date="2007" name="Nature">
        <title>The grapevine genome sequence suggests ancestral hexaploidization in major angiosperm phyla.</title>
        <authorList>
            <consortium name="The French-Italian Public Consortium for Grapevine Genome Characterization."/>
            <person name="Jaillon O."/>
            <person name="Aury J.-M."/>
            <person name="Noel B."/>
            <person name="Policriti A."/>
            <person name="Clepet C."/>
            <person name="Casagrande A."/>
            <person name="Choisne N."/>
            <person name="Aubourg S."/>
            <person name="Vitulo N."/>
            <person name="Jubin C."/>
            <person name="Vezzi A."/>
            <person name="Legeai F."/>
            <person name="Hugueney P."/>
            <person name="Dasilva C."/>
            <person name="Horner D."/>
            <person name="Mica E."/>
            <person name="Jublot D."/>
            <person name="Poulain J."/>
            <person name="Bruyere C."/>
            <person name="Billault A."/>
            <person name="Segurens B."/>
            <person name="Gouyvenoux M."/>
            <person name="Ugarte E."/>
            <person name="Cattonaro F."/>
            <person name="Anthouard V."/>
            <person name="Vico V."/>
            <person name="Del Fabbro C."/>
            <person name="Alaux M."/>
            <person name="Di Gaspero G."/>
            <person name="Dumas V."/>
            <person name="Felice N."/>
            <person name="Paillard S."/>
            <person name="Juman I."/>
            <person name="Moroldo M."/>
            <person name="Scalabrin S."/>
            <person name="Canaguier A."/>
            <person name="Le Clainche I."/>
            <person name="Malacrida G."/>
            <person name="Durand E."/>
            <person name="Pesole G."/>
            <person name="Laucou V."/>
            <person name="Chatelet P."/>
            <person name="Merdinoglu D."/>
            <person name="Delledonne M."/>
            <person name="Pezzotti M."/>
            <person name="Lecharny A."/>
            <person name="Scarpelli C."/>
            <person name="Artiguenave F."/>
            <person name="Pe M.E."/>
            <person name="Valle G."/>
            <person name="Morgante M."/>
            <person name="Caboche M."/>
            <person name="Adam-Blondon A.-F."/>
            <person name="Weissenbach J."/>
            <person name="Quetier F."/>
            <person name="Wincker P."/>
        </authorList>
    </citation>
    <scope>NUCLEOTIDE SEQUENCE [LARGE SCALE GENOMIC DNA]</scope>
    <source>
        <strain evidence="2">cv. Pinot noir / PN40024</strain>
    </source>
</reference>
<organism evidence="1 2">
    <name type="scientific">Vitis vinifera</name>
    <name type="common">Grape</name>
    <dbReference type="NCBI Taxonomy" id="29760"/>
    <lineage>
        <taxon>Eukaryota</taxon>
        <taxon>Viridiplantae</taxon>
        <taxon>Streptophyta</taxon>
        <taxon>Embryophyta</taxon>
        <taxon>Tracheophyta</taxon>
        <taxon>Spermatophyta</taxon>
        <taxon>Magnoliopsida</taxon>
        <taxon>eudicotyledons</taxon>
        <taxon>Gunneridae</taxon>
        <taxon>Pentapetalae</taxon>
        <taxon>rosids</taxon>
        <taxon>Vitales</taxon>
        <taxon>Vitaceae</taxon>
        <taxon>Viteae</taxon>
        <taxon>Vitis</taxon>
    </lineage>
</organism>
<dbReference type="AlphaFoldDB" id="D7SUG7"/>
<proteinExistence type="predicted"/>
<sequence>MADHHQLTKKEVRMGRR</sequence>
<gene>
    <name evidence="1" type="ordered locus">VIT_04s0008g04110</name>
</gene>
<protein>
    <submittedName>
        <fullName evidence="1">Uncharacterized protein</fullName>
    </submittedName>
</protein>
<evidence type="ECO:0000313" key="2">
    <source>
        <dbReference type="Proteomes" id="UP000009183"/>
    </source>
</evidence>